<protein>
    <submittedName>
        <fullName evidence="8">Transmembrane secretion effector</fullName>
    </submittedName>
</protein>
<feature type="transmembrane region" description="Helical" evidence="7">
    <location>
        <begin position="52"/>
        <end position="73"/>
    </location>
</feature>
<dbReference type="AlphaFoldDB" id="A0A8X8I938"/>
<dbReference type="InterPro" id="IPR036259">
    <property type="entry name" value="MFS_trans_sf"/>
</dbReference>
<dbReference type="InterPro" id="IPR010290">
    <property type="entry name" value="TM_effector"/>
</dbReference>
<dbReference type="GO" id="GO:0005886">
    <property type="term" value="C:plasma membrane"/>
    <property type="evidence" value="ECO:0007669"/>
    <property type="project" value="UniProtKB-SubCell"/>
</dbReference>
<keyword evidence="3" id="KW-1003">Cell membrane</keyword>
<keyword evidence="4 7" id="KW-0812">Transmembrane</keyword>
<dbReference type="Gene3D" id="1.20.1250.20">
    <property type="entry name" value="MFS general substrate transporter like domains"/>
    <property type="match status" value="1"/>
</dbReference>
<evidence type="ECO:0000256" key="5">
    <source>
        <dbReference type="ARBA" id="ARBA00022989"/>
    </source>
</evidence>
<keyword evidence="6 7" id="KW-0472">Membrane</keyword>
<keyword evidence="2" id="KW-0813">Transport</keyword>
<feature type="transmembrane region" description="Helical" evidence="7">
    <location>
        <begin position="26"/>
        <end position="46"/>
    </location>
</feature>
<proteinExistence type="predicted"/>
<comment type="subcellular location">
    <subcellularLocation>
        <location evidence="1">Cell membrane</location>
        <topology evidence="1">Multi-pass membrane protein</topology>
    </subcellularLocation>
</comment>
<evidence type="ECO:0000313" key="8">
    <source>
        <dbReference type="EMBL" id="SDW18839.1"/>
    </source>
</evidence>
<evidence type="ECO:0000313" key="9">
    <source>
        <dbReference type="Proteomes" id="UP000198711"/>
    </source>
</evidence>
<sequence>MTNTDSNKRDPFEAVRISEFRSLVTVRFLFIMGLRMMSTLVGWWIYELTNAPFAIGLIGLSEVIPAISMALYAGHIIDLSEKKKLMRTGLSLYLLAALVLVLLSSRFTDTRLSHHWIALSIYLIIFCTGIIRSFTGPVFNVILAQVVPKSKLQNATTWNQGAWLTASVSGHAIGGFLIAGLGNTGTLVTIACLMTAALLFSSRLKQHPPLNERGEKKTWESVKEGIDFVFKTKEVLGALSLDLFAVLFGGAVAMVPVYARDILNVGPRGFGFLNGASDIGAICIVVLLALFPLRQKQGRKLLFAVAGFGLCIITFALSTTFWLSFAALMLSGILDGISMVVRGTIMQLKTPDNMRGRVLSVNSMFVNSSNELGQFESGVAAKLMGVVPSVVFGGCMTLGVVLVTWFKAPSLRKMEY</sequence>
<keyword evidence="5 7" id="KW-1133">Transmembrane helix</keyword>
<dbReference type="PANTHER" id="PTHR23513:SF9">
    <property type="entry name" value="ENTEROBACTIN EXPORTER ENTS"/>
    <property type="match status" value="1"/>
</dbReference>
<feature type="transmembrane region" description="Helical" evidence="7">
    <location>
        <begin position="162"/>
        <end position="181"/>
    </location>
</feature>
<feature type="transmembrane region" description="Helical" evidence="7">
    <location>
        <begin position="303"/>
        <end position="330"/>
    </location>
</feature>
<keyword evidence="9" id="KW-1185">Reference proteome</keyword>
<evidence type="ECO:0000256" key="6">
    <source>
        <dbReference type="ARBA" id="ARBA00023136"/>
    </source>
</evidence>
<feature type="transmembrane region" description="Helical" evidence="7">
    <location>
        <begin position="187"/>
        <end position="204"/>
    </location>
</feature>
<evidence type="ECO:0000256" key="7">
    <source>
        <dbReference type="SAM" id="Phobius"/>
    </source>
</evidence>
<comment type="caution">
    <text evidence="8">The sequence shown here is derived from an EMBL/GenBank/DDBJ whole genome shotgun (WGS) entry which is preliminary data.</text>
</comment>
<dbReference type="Pfam" id="PF05977">
    <property type="entry name" value="MFS_3"/>
    <property type="match status" value="1"/>
</dbReference>
<feature type="transmembrane region" description="Helical" evidence="7">
    <location>
        <begin position="116"/>
        <end position="142"/>
    </location>
</feature>
<dbReference type="PANTHER" id="PTHR23513">
    <property type="entry name" value="INTEGRAL MEMBRANE EFFLUX PROTEIN-RELATED"/>
    <property type="match status" value="1"/>
</dbReference>
<gene>
    <name evidence="8" type="ORF">SAMN05444410_101461</name>
</gene>
<organism evidence="8 9">
    <name type="scientific">Hydrobacter penzbergensis</name>
    <dbReference type="NCBI Taxonomy" id="1235997"/>
    <lineage>
        <taxon>Bacteria</taxon>
        <taxon>Pseudomonadati</taxon>
        <taxon>Bacteroidota</taxon>
        <taxon>Chitinophagia</taxon>
        <taxon>Chitinophagales</taxon>
        <taxon>Chitinophagaceae</taxon>
        <taxon>Hydrobacter</taxon>
    </lineage>
</organism>
<dbReference type="SUPFAM" id="SSF103473">
    <property type="entry name" value="MFS general substrate transporter"/>
    <property type="match status" value="1"/>
</dbReference>
<evidence type="ECO:0000256" key="4">
    <source>
        <dbReference type="ARBA" id="ARBA00022692"/>
    </source>
</evidence>
<dbReference type="RefSeq" id="WP_092721596.1">
    <property type="nucleotide sequence ID" value="NZ_FNNO01000001.1"/>
</dbReference>
<accession>A0A8X8I938</accession>
<reference evidence="8 9" key="1">
    <citation type="submission" date="2016-10" db="EMBL/GenBank/DDBJ databases">
        <authorList>
            <person name="Varghese N."/>
            <person name="Submissions S."/>
        </authorList>
    </citation>
    <scope>NUCLEOTIDE SEQUENCE [LARGE SCALE GENOMIC DNA]</scope>
    <source>
        <strain evidence="8 9">DSM 25353</strain>
    </source>
</reference>
<feature type="transmembrane region" description="Helical" evidence="7">
    <location>
        <begin position="235"/>
        <end position="259"/>
    </location>
</feature>
<evidence type="ECO:0000256" key="1">
    <source>
        <dbReference type="ARBA" id="ARBA00004651"/>
    </source>
</evidence>
<feature type="transmembrane region" description="Helical" evidence="7">
    <location>
        <begin position="85"/>
        <end position="104"/>
    </location>
</feature>
<dbReference type="Proteomes" id="UP000198711">
    <property type="component" value="Unassembled WGS sequence"/>
</dbReference>
<evidence type="ECO:0000256" key="2">
    <source>
        <dbReference type="ARBA" id="ARBA00022448"/>
    </source>
</evidence>
<name>A0A8X8I938_9BACT</name>
<feature type="transmembrane region" description="Helical" evidence="7">
    <location>
        <begin position="271"/>
        <end position="291"/>
    </location>
</feature>
<feature type="transmembrane region" description="Helical" evidence="7">
    <location>
        <begin position="386"/>
        <end position="406"/>
    </location>
</feature>
<dbReference type="CDD" id="cd06173">
    <property type="entry name" value="MFS_MefA_like"/>
    <property type="match status" value="1"/>
</dbReference>
<evidence type="ECO:0000256" key="3">
    <source>
        <dbReference type="ARBA" id="ARBA00022475"/>
    </source>
</evidence>
<dbReference type="EMBL" id="FNNO01000001">
    <property type="protein sequence ID" value="SDW18839.1"/>
    <property type="molecule type" value="Genomic_DNA"/>
</dbReference>